<dbReference type="OrthoDB" id="10617895at2759"/>
<keyword evidence="2" id="KW-1185">Reference proteome</keyword>
<evidence type="ECO:0000313" key="2">
    <source>
        <dbReference type="Proteomes" id="UP000015241"/>
    </source>
</evidence>
<gene>
    <name evidence="1" type="ORF">FOMPIDRAFT_152840</name>
</gene>
<accession>S8DPN9</accession>
<organism evidence="1 2">
    <name type="scientific">Fomitopsis schrenkii</name>
    <name type="common">Brown rot fungus</name>
    <dbReference type="NCBI Taxonomy" id="2126942"/>
    <lineage>
        <taxon>Eukaryota</taxon>
        <taxon>Fungi</taxon>
        <taxon>Dikarya</taxon>
        <taxon>Basidiomycota</taxon>
        <taxon>Agaricomycotina</taxon>
        <taxon>Agaricomycetes</taxon>
        <taxon>Polyporales</taxon>
        <taxon>Fomitopsis</taxon>
    </lineage>
</organism>
<dbReference type="EMBL" id="KE504227">
    <property type="protein sequence ID" value="EPS94622.1"/>
    <property type="molecule type" value="Genomic_DNA"/>
</dbReference>
<sequence>MAQLLNQLGSSLTTLLIRSTANGLPLNLSRNLGLETLQILIGPRLVRDELLWELGGAGCQESLLPMLASLHNATRLRRLWFTIWVHPLHEYEGSFAYKGRMDWKSLNNLATYRQYEHLQEVVVNVRYQSIHDTESIHDTDEQFLNESYNEVKRGLQELVWYSRGLVRILMDDPMDSGLY</sequence>
<dbReference type="InParanoid" id="S8DPN9"/>
<dbReference type="HOGENOM" id="CLU_1503463_0_0_1"/>
<reference evidence="1 2" key="1">
    <citation type="journal article" date="2012" name="Science">
        <title>The Paleozoic origin of enzymatic lignin decomposition reconstructed from 31 fungal genomes.</title>
        <authorList>
            <person name="Floudas D."/>
            <person name="Binder M."/>
            <person name="Riley R."/>
            <person name="Barry K."/>
            <person name="Blanchette R.A."/>
            <person name="Henrissat B."/>
            <person name="Martinez A.T."/>
            <person name="Otillar R."/>
            <person name="Spatafora J.W."/>
            <person name="Yadav J.S."/>
            <person name="Aerts A."/>
            <person name="Benoit I."/>
            <person name="Boyd A."/>
            <person name="Carlson A."/>
            <person name="Copeland A."/>
            <person name="Coutinho P.M."/>
            <person name="de Vries R.P."/>
            <person name="Ferreira P."/>
            <person name="Findley K."/>
            <person name="Foster B."/>
            <person name="Gaskell J."/>
            <person name="Glotzer D."/>
            <person name="Gorecki P."/>
            <person name="Heitman J."/>
            <person name="Hesse C."/>
            <person name="Hori C."/>
            <person name="Igarashi K."/>
            <person name="Jurgens J.A."/>
            <person name="Kallen N."/>
            <person name="Kersten P."/>
            <person name="Kohler A."/>
            <person name="Kuees U."/>
            <person name="Kumar T.K.A."/>
            <person name="Kuo A."/>
            <person name="LaButti K."/>
            <person name="Larrondo L.F."/>
            <person name="Lindquist E."/>
            <person name="Ling A."/>
            <person name="Lombard V."/>
            <person name="Lucas S."/>
            <person name="Lundell T."/>
            <person name="Martin R."/>
            <person name="McLaughlin D.J."/>
            <person name="Morgenstern I."/>
            <person name="Morin E."/>
            <person name="Murat C."/>
            <person name="Nagy L.G."/>
            <person name="Nolan M."/>
            <person name="Ohm R.A."/>
            <person name="Patyshakuliyeva A."/>
            <person name="Rokas A."/>
            <person name="Ruiz-Duenas F.J."/>
            <person name="Sabat G."/>
            <person name="Salamov A."/>
            <person name="Samejima M."/>
            <person name="Schmutz J."/>
            <person name="Slot J.C."/>
            <person name="St John F."/>
            <person name="Stenlid J."/>
            <person name="Sun H."/>
            <person name="Sun S."/>
            <person name="Syed K."/>
            <person name="Tsang A."/>
            <person name="Wiebenga A."/>
            <person name="Young D."/>
            <person name="Pisabarro A."/>
            <person name="Eastwood D.C."/>
            <person name="Martin F."/>
            <person name="Cullen D."/>
            <person name="Grigoriev I.V."/>
            <person name="Hibbett D.S."/>
        </authorList>
    </citation>
    <scope>NUCLEOTIDE SEQUENCE</scope>
    <source>
        <strain evidence="2">FP-58527</strain>
    </source>
</reference>
<protein>
    <submittedName>
        <fullName evidence="1">Uncharacterized protein</fullName>
    </submittedName>
</protein>
<dbReference type="Proteomes" id="UP000015241">
    <property type="component" value="Unassembled WGS sequence"/>
</dbReference>
<dbReference type="AlphaFoldDB" id="S8DPN9"/>
<proteinExistence type="predicted"/>
<evidence type="ECO:0000313" key="1">
    <source>
        <dbReference type="EMBL" id="EPS94622.1"/>
    </source>
</evidence>
<name>S8DPN9_FOMSC</name>